<protein>
    <recommendedName>
        <fullName evidence="4">MFS transporter</fullName>
    </recommendedName>
</protein>
<feature type="transmembrane region" description="Helical" evidence="1">
    <location>
        <begin position="178"/>
        <end position="201"/>
    </location>
</feature>
<feature type="transmembrane region" description="Helical" evidence="1">
    <location>
        <begin position="149"/>
        <end position="172"/>
    </location>
</feature>
<evidence type="ECO:0000256" key="1">
    <source>
        <dbReference type="SAM" id="Phobius"/>
    </source>
</evidence>
<dbReference type="PANTHER" id="PTHR23526">
    <property type="entry name" value="INTEGRAL MEMBRANE TRANSPORT PROTEIN-RELATED"/>
    <property type="match status" value="1"/>
</dbReference>
<evidence type="ECO:0000313" key="2">
    <source>
        <dbReference type="EMBL" id="NIZ69950.1"/>
    </source>
</evidence>
<dbReference type="AlphaFoldDB" id="A0A968KVA2"/>
<dbReference type="EMBL" id="JAATLM010000001">
    <property type="protein sequence ID" value="NIZ69950.1"/>
    <property type="molecule type" value="Genomic_DNA"/>
</dbReference>
<dbReference type="Proteomes" id="UP000778951">
    <property type="component" value="Unassembled WGS sequence"/>
</dbReference>
<accession>A0A968KVA2</accession>
<feature type="transmembrane region" description="Helical" evidence="1">
    <location>
        <begin position="229"/>
        <end position="251"/>
    </location>
</feature>
<dbReference type="SUPFAM" id="SSF103473">
    <property type="entry name" value="MFS general substrate transporter"/>
    <property type="match status" value="1"/>
</dbReference>
<proteinExistence type="predicted"/>
<gene>
    <name evidence="2" type="ORF">HCT48_06990</name>
</gene>
<dbReference type="RefSeq" id="WP_167696018.1">
    <property type="nucleotide sequence ID" value="NZ_CP118181.1"/>
</dbReference>
<feature type="transmembrane region" description="Helical" evidence="1">
    <location>
        <begin position="355"/>
        <end position="374"/>
    </location>
</feature>
<keyword evidence="1" id="KW-0812">Transmembrane</keyword>
<comment type="caution">
    <text evidence="2">The sequence shown here is derived from an EMBL/GenBank/DDBJ whole genome shotgun (WGS) entry which is preliminary data.</text>
</comment>
<feature type="transmembrane region" description="Helical" evidence="1">
    <location>
        <begin position="712"/>
        <end position="731"/>
    </location>
</feature>
<feature type="transmembrane region" description="Helical" evidence="1">
    <location>
        <begin position="110"/>
        <end position="128"/>
    </location>
</feature>
<feature type="transmembrane region" description="Helical" evidence="1">
    <location>
        <begin position="21"/>
        <end position="43"/>
    </location>
</feature>
<dbReference type="SUPFAM" id="SSF48371">
    <property type="entry name" value="ARM repeat"/>
    <property type="match status" value="1"/>
</dbReference>
<feature type="transmembrane region" description="Helical" evidence="1">
    <location>
        <begin position="316"/>
        <end position="334"/>
    </location>
</feature>
<feature type="transmembrane region" description="Helical" evidence="1">
    <location>
        <begin position="394"/>
        <end position="416"/>
    </location>
</feature>
<feature type="transmembrane region" description="Helical" evidence="1">
    <location>
        <begin position="263"/>
        <end position="280"/>
    </location>
</feature>
<dbReference type="PANTHER" id="PTHR23526:SF2">
    <property type="entry name" value="MAJOR FACILITATOR SUPERFAMILY (MFS) PROFILE DOMAIN-CONTAINING PROTEIN"/>
    <property type="match status" value="1"/>
</dbReference>
<feature type="transmembrane region" description="Helical" evidence="1">
    <location>
        <begin position="81"/>
        <end position="104"/>
    </location>
</feature>
<evidence type="ECO:0000313" key="3">
    <source>
        <dbReference type="Proteomes" id="UP000778951"/>
    </source>
</evidence>
<keyword evidence="1" id="KW-1133">Transmembrane helix</keyword>
<organism evidence="2 3">
    <name type="scientific">Entomospira culicis</name>
    <dbReference type="NCBI Taxonomy" id="2719989"/>
    <lineage>
        <taxon>Bacteria</taxon>
        <taxon>Pseudomonadati</taxon>
        <taxon>Spirochaetota</taxon>
        <taxon>Spirochaetia</taxon>
        <taxon>Spirochaetales</taxon>
        <taxon>Spirochaetaceae</taxon>
        <taxon>Entomospira</taxon>
    </lineage>
</organism>
<keyword evidence="3" id="KW-1185">Reference proteome</keyword>
<feature type="transmembrane region" description="Helical" evidence="1">
    <location>
        <begin position="292"/>
        <end position="310"/>
    </location>
</feature>
<keyword evidence="1" id="KW-0472">Membrane</keyword>
<sequence length="736" mass="82116">MESNQALTGMQVRKGRANFNTYQALNGASFPLINGSIITLLAIQLGADATFIGLISSLNYLAFILVYFGRILEPRIGAVPLYYWAWLMRNIMMLPILSIPIIMIWGNTELALSILLFSSIGFNLTRGPGMGANNSVVSELSTPKNRASYLSLTFMLNFGAMILATVLIGLVLRFNASTLSYTLLIALGIALGFLSCYYLFILPRAPKSTQKLSFFTFLKNIFGRADFRIFAIVFFFISFVTAATRPFIVVYMRDVYYQNDSNAILFTVAGLFGAFLMSAFSKTIVQTVGAKTLFIFFTALSGVSLLPAAISPNLSGLYLIIFLSTFNFLAVFGLQGIESTGQTYLFGIIKRNETMDAFILFFMIFGLGGSLGSFTGGQLLNTLQSAGIANSSTVFRIFFGVAAGFMIPLLVLMSFLKNTNKTSVRTGLSLIINPRDIQAISLANRLGAATPSEIGPILEQISRLESDAAVDIIVESLQSPKFEIRRKALATLENISSADQPPELTRALLQQLRNHPFSTAHVAARILGQHQISQAIPSLRRAVMSEDYRLKAEAITALGNLKDSSAILLIKRQIYHNNNHYVLVSSIQSLTTLLSVNDMYVLLWPLSWQKVEPTILNESILGAAKLLGILDRFYHRYLLWLHNQPEAYNELKEVMQAQKKTKPALKQSLEQIIFHHASQLDFMQQMRTFIQSCSKNDTPLMQSMLRICQNPLFTRYASLRFFMIYLLIWQLEEKKL</sequence>
<dbReference type="InterPro" id="IPR052528">
    <property type="entry name" value="Sugar_transport-like"/>
</dbReference>
<name>A0A968KVA2_9SPIO</name>
<dbReference type="Gene3D" id="1.25.10.10">
    <property type="entry name" value="Leucine-rich Repeat Variant"/>
    <property type="match status" value="1"/>
</dbReference>
<dbReference type="InterPro" id="IPR036259">
    <property type="entry name" value="MFS_trans_sf"/>
</dbReference>
<dbReference type="Gene3D" id="1.20.1250.20">
    <property type="entry name" value="MFS general substrate transporter like domains"/>
    <property type="match status" value="2"/>
</dbReference>
<dbReference type="InterPro" id="IPR011989">
    <property type="entry name" value="ARM-like"/>
</dbReference>
<feature type="transmembrane region" description="Helical" evidence="1">
    <location>
        <begin position="49"/>
        <end position="69"/>
    </location>
</feature>
<dbReference type="Pfam" id="PF13646">
    <property type="entry name" value="HEAT_2"/>
    <property type="match status" value="1"/>
</dbReference>
<evidence type="ECO:0008006" key="4">
    <source>
        <dbReference type="Google" id="ProtNLM"/>
    </source>
</evidence>
<dbReference type="InterPro" id="IPR016024">
    <property type="entry name" value="ARM-type_fold"/>
</dbReference>
<reference evidence="2" key="1">
    <citation type="submission" date="2020-03" db="EMBL/GenBank/DDBJ databases">
        <title>Spirochaetal bacteria isolated from arthropods constitute a novel genus Entomospira genus novum within the order Spirochaetales.</title>
        <authorList>
            <person name="Grana-Miraglia L."/>
            <person name="Sikutova S."/>
            <person name="Fingerle V."/>
            <person name="Sing A."/>
            <person name="Castillo-Ramirez S."/>
            <person name="Margos G."/>
            <person name="Rudolf I."/>
        </authorList>
    </citation>
    <scope>NUCLEOTIDE SEQUENCE</scope>
    <source>
        <strain evidence="2">BR149</strain>
    </source>
</reference>